<dbReference type="RefSeq" id="WP_014109302.1">
    <property type="nucleotide sequence ID" value="NC_016041.1"/>
</dbReference>
<organism evidence="1 2">
    <name type="scientific">Glaciecola nitratireducens (strain JCM 12485 / KCTC 12276 / FR1064)</name>
    <dbReference type="NCBI Taxonomy" id="1085623"/>
    <lineage>
        <taxon>Bacteria</taxon>
        <taxon>Pseudomonadati</taxon>
        <taxon>Pseudomonadota</taxon>
        <taxon>Gammaproteobacteria</taxon>
        <taxon>Alteromonadales</taxon>
        <taxon>Alteromonadaceae</taxon>
        <taxon>Brumicola</taxon>
    </lineage>
</organism>
<dbReference type="HOGENOM" id="CLU_036032_1_0_6"/>
<protein>
    <recommendedName>
        <fullName evidence="3">GNAT family N-acetyltransferase</fullName>
    </recommendedName>
</protein>
<dbReference type="InterPro" id="IPR007434">
    <property type="entry name" value="FemAB-like"/>
</dbReference>
<evidence type="ECO:0000313" key="2">
    <source>
        <dbReference type="Proteomes" id="UP000009282"/>
    </source>
</evidence>
<evidence type="ECO:0000313" key="1">
    <source>
        <dbReference type="EMBL" id="AEP30429.1"/>
    </source>
</evidence>
<keyword evidence="2" id="KW-1185">Reference proteome</keyword>
<dbReference type="Proteomes" id="UP000009282">
    <property type="component" value="Chromosome"/>
</dbReference>
<proteinExistence type="predicted"/>
<dbReference type="PANTHER" id="PTHR47017:SF1">
    <property type="entry name" value="ACYL-COA"/>
    <property type="match status" value="1"/>
</dbReference>
<gene>
    <name evidence="1" type="ordered locus">GNIT_2332</name>
</gene>
<reference evidence="1 2" key="1">
    <citation type="journal article" date="2011" name="J. Bacteriol.">
        <title>Complete genome sequence of seawater bacterium Glaciecola nitratireducens FR1064T.</title>
        <authorList>
            <person name="Bian F."/>
            <person name="Qin Q.L."/>
            <person name="Xie B.B."/>
            <person name="Shu Y.L."/>
            <person name="Zhang X.Y."/>
            <person name="Yu Y."/>
            <person name="Chen B."/>
            <person name="Chen X.L."/>
            <person name="Zhou B.C."/>
            <person name="Zhang Y.Z."/>
        </authorList>
    </citation>
    <scope>NUCLEOTIDE SEQUENCE [LARGE SCALE GENOMIC DNA]</scope>
    <source>
        <strain evidence="2">JCM 12485 / KCTC 12276 / FR1064</strain>
    </source>
</reference>
<dbReference type="PANTHER" id="PTHR47017">
    <property type="entry name" value="ACYL-COA"/>
    <property type="match status" value="1"/>
</dbReference>
<name>G4QLT9_GLANF</name>
<evidence type="ECO:0008006" key="3">
    <source>
        <dbReference type="Google" id="ProtNLM"/>
    </source>
</evidence>
<dbReference type="Pfam" id="PF04339">
    <property type="entry name" value="FemAB_like"/>
    <property type="match status" value="1"/>
</dbReference>
<dbReference type="EMBL" id="CP003060">
    <property type="protein sequence ID" value="AEP30429.1"/>
    <property type="molecule type" value="Genomic_DNA"/>
</dbReference>
<dbReference type="eggNOG" id="COG3146">
    <property type="taxonomic scope" value="Bacteria"/>
</dbReference>
<dbReference type="Gene3D" id="3.40.630.30">
    <property type="match status" value="1"/>
</dbReference>
<dbReference type="KEGG" id="gni:GNIT_2332"/>
<dbReference type="AlphaFoldDB" id="G4QLT9"/>
<dbReference type="InterPro" id="IPR016181">
    <property type="entry name" value="Acyl_CoA_acyltransferase"/>
</dbReference>
<dbReference type="STRING" id="1085623.GNIT_2332"/>
<sequence>MALSWQPILSVDDITQQQWRQLSDDNPDYSSPFLSYVFLKGLEMSGSVDGKTGWHSYHIGIFDSVDENQIERLIGFIPCYLKTHSYGEYVFDHAWANAYQHHQVPYYPKLVACIPFTPVTGSRMLVDASSSHSFEEITLFVLASADNILEQARASSLHYLFLPKYQSDRLAEDKLLQRLSVQFVWQNKGYQDFDAFMQQMTSRKRRSIRKERAGALAISELETVIIKRLTGDLLTKEVLADFYLCYQQTYLKRSGHAGYLTKAFFDYLQTHMRDNMLIVMAYNSGTCIAAALFFYNDEQLFGRYWGALQDVSGLHFECCYYQGIEFAIEKQLRQFNPGTQGEHKILRGFEPTFCYSNHYLQHPDFQAAVDDFLQREKIGVQQYKLQGESVLPFKQVEK</sequence>
<dbReference type="SUPFAM" id="SSF55729">
    <property type="entry name" value="Acyl-CoA N-acyltransferases (Nat)"/>
    <property type="match status" value="1"/>
</dbReference>
<dbReference type="OrthoDB" id="9776898at2"/>
<accession>G4QLT9</accession>